<keyword evidence="2" id="KW-1185">Reference proteome</keyword>
<reference evidence="1 2" key="1">
    <citation type="journal article" date="2024" name="Chem. Sci.">
        <title>Discovery of megapolipeptins by genome mining of a Burkholderiales bacteria collection.</title>
        <authorList>
            <person name="Paulo B.S."/>
            <person name="Recchia M.J.J."/>
            <person name="Lee S."/>
            <person name="Fergusson C.H."/>
            <person name="Romanowski S.B."/>
            <person name="Hernandez A."/>
            <person name="Krull N."/>
            <person name="Liu D.Y."/>
            <person name="Cavanagh H."/>
            <person name="Bos A."/>
            <person name="Gray C.A."/>
            <person name="Murphy B.T."/>
            <person name="Linington R.G."/>
            <person name="Eustaquio A.S."/>
        </authorList>
    </citation>
    <scope>NUCLEOTIDE SEQUENCE [LARGE SCALE GENOMIC DNA]</scope>
    <source>
        <strain evidence="1 2">RL16-012-BIC-B</strain>
    </source>
</reference>
<sequence length="73" mass="8337">MTYVDIQQAMPRVVAPGVTECGPYFERHARGGYFMVGQRQIHWYEEAVPQRGPYLLTRDEALGAALHETEGRE</sequence>
<evidence type="ECO:0000313" key="1">
    <source>
        <dbReference type="EMBL" id="MFL9888944.1"/>
    </source>
</evidence>
<comment type="caution">
    <text evidence="1">The sequence shown here is derived from an EMBL/GenBank/DDBJ whole genome shotgun (WGS) entry which is preliminary data.</text>
</comment>
<protein>
    <submittedName>
        <fullName evidence="1">Uncharacterized protein</fullName>
    </submittedName>
</protein>
<evidence type="ECO:0000313" key="2">
    <source>
        <dbReference type="Proteomes" id="UP001629249"/>
    </source>
</evidence>
<gene>
    <name evidence="1" type="ORF">PQR66_38395</name>
</gene>
<dbReference type="Proteomes" id="UP001629249">
    <property type="component" value="Unassembled WGS sequence"/>
</dbReference>
<dbReference type="RefSeq" id="WP_408331267.1">
    <property type="nucleotide sequence ID" value="NZ_JAQQFH010000019.1"/>
</dbReference>
<proteinExistence type="predicted"/>
<dbReference type="EMBL" id="JAQQFN010000054">
    <property type="protein sequence ID" value="MFL9888944.1"/>
    <property type="molecule type" value="Genomic_DNA"/>
</dbReference>
<name>A0ABW9A3E6_9BURK</name>
<accession>A0ABW9A3E6</accession>
<organism evidence="1 2">
    <name type="scientific">Paraburkholderia agricolaris</name>
    <dbReference type="NCBI Taxonomy" id="2152888"/>
    <lineage>
        <taxon>Bacteria</taxon>
        <taxon>Pseudomonadati</taxon>
        <taxon>Pseudomonadota</taxon>
        <taxon>Betaproteobacteria</taxon>
        <taxon>Burkholderiales</taxon>
        <taxon>Burkholderiaceae</taxon>
        <taxon>Paraburkholderia</taxon>
    </lineage>
</organism>